<dbReference type="KEGG" id="rmai:MACH21_31330"/>
<keyword evidence="4 6" id="KW-0732">Signal</keyword>
<evidence type="ECO:0000256" key="5">
    <source>
        <dbReference type="ARBA" id="ARBA00022764"/>
    </source>
</evidence>
<dbReference type="NCBIfam" id="NF037995">
    <property type="entry name" value="TRAP_S1"/>
    <property type="match status" value="1"/>
</dbReference>
<comment type="subcellular location">
    <subcellularLocation>
        <location evidence="1">Periplasm</location>
    </subcellularLocation>
</comment>
<evidence type="ECO:0000313" key="7">
    <source>
        <dbReference type="EMBL" id="BDW86956.1"/>
    </source>
</evidence>
<evidence type="ECO:0000256" key="1">
    <source>
        <dbReference type="ARBA" id="ARBA00004418"/>
    </source>
</evidence>
<dbReference type="InterPro" id="IPR038404">
    <property type="entry name" value="TRAP_DctP_sf"/>
</dbReference>
<sequence>MKLKASAALAAAMMFAAAAANAQTELRLSHQWSTGDVRHQVAQMIADEVAAANVGLEITIYPSESLFRAREQYNPLSRGQVDMIVYPLSYSGGQRPEYNLTLMPGLVRNHDHAARLNESPFMERIEALMAEDDVMVLVHGYLAGGFASTGDCITRPEHVSGLTTRAAGRAFEEMLAAAGASISSMASSEIYNAMQTGVLQAVNTSSSSFASFRLQEQVACYTPAGDYALWFMYQPVLMNLSTFEGLTEEQQAALTAAAANAEAWYLEQAKAEDAASVAVFREAGVQIAEMTEDDFNAWLALAQESSYPSFVATVPNGQELLDLALSVE</sequence>
<organism evidence="7 8">
    <name type="scientific">Roseicyclus marinus</name>
    <dbReference type="NCBI Taxonomy" id="2161673"/>
    <lineage>
        <taxon>Bacteria</taxon>
        <taxon>Pseudomonadati</taxon>
        <taxon>Pseudomonadota</taxon>
        <taxon>Alphaproteobacteria</taxon>
        <taxon>Rhodobacterales</taxon>
        <taxon>Roseobacteraceae</taxon>
        <taxon>Roseicyclus</taxon>
    </lineage>
</organism>
<reference evidence="7 8" key="1">
    <citation type="submission" date="2023-01" db="EMBL/GenBank/DDBJ databases">
        <title>Complete genome sequence of Roseicyclus marinus strain Dej080120_10.</title>
        <authorList>
            <person name="Ueki S."/>
            <person name="Maruyama F."/>
        </authorList>
    </citation>
    <scope>NUCLEOTIDE SEQUENCE [LARGE SCALE GENOMIC DNA]</scope>
    <source>
        <strain evidence="7 8">Dej080120_10</strain>
    </source>
</reference>
<dbReference type="RefSeq" id="WP_338273056.1">
    <property type="nucleotide sequence ID" value="NZ_AP027266.1"/>
</dbReference>
<evidence type="ECO:0000256" key="2">
    <source>
        <dbReference type="ARBA" id="ARBA00009023"/>
    </source>
</evidence>
<feature type="signal peptide" evidence="6">
    <location>
        <begin position="1"/>
        <end position="22"/>
    </location>
</feature>
<dbReference type="GO" id="GO:0055085">
    <property type="term" value="P:transmembrane transport"/>
    <property type="evidence" value="ECO:0007669"/>
    <property type="project" value="InterPro"/>
</dbReference>
<dbReference type="Proteomes" id="UP001337723">
    <property type="component" value="Chromosome"/>
</dbReference>
<evidence type="ECO:0000256" key="3">
    <source>
        <dbReference type="ARBA" id="ARBA00022448"/>
    </source>
</evidence>
<comment type="similarity">
    <text evidence="2">Belongs to the bacterial solute-binding protein 7 family.</text>
</comment>
<dbReference type="PANTHER" id="PTHR33376:SF7">
    <property type="entry name" value="C4-DICARBOXYLATE-BINDING PROTEIN DCTB"/>
    <property type="match status" value="1"/>
</dbReference>
<keyword evidence="3" id="KW-0813">Transport</keyword>
<protein>
    <submittedName>
        <fullName evidence="7">ABC transporter substrate-binding protein</fullName>
    </submittedName>
</protein>
<evidence type="ECO:0000256" key="4">
    <source>
        <dbReference type="ARBA" id="ARBA00022729"/>
    </source>
</evidence>
<gene>
    <name evidence="7" type="ORF">MACH21_31330</name>
</gene>
<dbReference type="EMBL" id="AP027266">
    <property type="protein sequence ID" value="BDW86956.1"/>
    <property type="molecule type" value="Genomic_DNA"/>
</dbReference>
<dbReference type="PANTHER" id="PTHR33376">
    <property type="match status" value="1"/>
</dbReference>
<keyword evidence="5" id="KW-0574">Periplasm</keyword>
<dbReference type="AlphaFoldDB" id="A0AA48KPA0"/>
<keyword evidence="8" id="KW-1185">Reference proteome</keyword>
<dbReference type="Pfam" id="PF03480">
    <property type="entry name" value="DctP"/>
    <property type="match status" value="1"/>
</dbReference>
<feature type="chain" id="PRO_5041376372" evidence="6">
    <location>
        <begin position="23"/>
        <end position="328"/>
    </location>
</feature>
<evidence type="ECO:0000256" key="6">
    <source>
        <dbReference type="SAM" id="SignalP"/>
    </source>
</evidence>
<evidence type="ECO:0000313" key="8">
    <source>
        <dbReference type="Proteomes" id="UP001337723"/>
    </source>
</evidence>
<dbReference type="InterPro" id="IPR018389">
    <property type="entry name" value="DctP_fam"/>
</dbReference>
<name>A0AA48KPA0_9RHOB</name>
<dbReference type="GO" id="GO:0042597">
    <property type="term" value="C:periplasmic space"/>
    <property type="evidence" value="ECO:0007669"/>
    <property type="project" value="UniProtKB-SubCell"/>
</dbReference>
<proteinExistence type="inferred from homology"/>
<accession>A0AA48KPA0</accession>
<dbReference type="Gene3D" id="3.40.190.170">
    <property type="entry name" value="Bacterial extracellular solute-binding protein, family 7"/>
    <property type="match status" value="1"/>
</dbReference>
<dbReference type="GO" id="GO:0015740">
    <property type="term" value="P:C4-dicarboxylate transport"/>
    <property type="evidence" value="ECO:0007669"/>
    <property type="project" value="TreeGrafter"/>
</dbReference>